<dbReference type="InterPro" id="IPR000674">
    <property type="entry name" value="Ald_Oxase/Xan_DH_a/b"/>
</dbReference>
<proteinExistence type="predicted"/>
<dbReference type="Pfam" id="PF20256">
    <property type="entry name" value="MoCoBD_2"/>
    <property type="match status" value="1"/>
</dbReference>
<dbReference type="Gene3D" id="3.30.365.10">
    <property type="entry name" value="Aldehyde oxidase/xanthine dehydrogenase, molybdopterin binding domain"/>
    <property type="match status" value="4"/>
</dbReference>
<reference evidence="3 4" key="1">
    <citation type="submission" date="2018-08" db="EMBL/GenBank/DDBJ databases">
        <title>Recombination of ecologically and evolutionarily significant loci maintains genetic cohesion in the Pseudomonas syringae species complex.</title>
        <authorList>
            <person name="Dillon M."/>
            <person name="Thakur S."/>
            <person name="Almeida R.N.D."/>
            <person name="Weir B.S."/>
            <person name="Guttman D.S."/>
        </authorList>
    </citation>
    <scope>NUCLEOTIDE SEQUENCE [LARGE SCALE GENOMIC DNA]</scope>
    <source>
        <strain evidence="3 4">ICMP 4996</strain>
    </source>
</reference>
<dbReference type="InterPro" id="IPR046867">
    <property type="entry name" value="AldOxase/xan_DH_MoCoBD2"/>
</dbReference>
<dbReference type="InterPro" id="IPR008274">
    <property type="entry name" value="AldOxase/xan_DH_MoCoBD1"/>
</dbReference>
<evidence type="ECO:0000313" key="4">
    <source>
        <dbReference type="Proteomes" id="UP000268004"/>
    </source>
</evidence>
<dbReference type="InterPro" id="IPR036856">
    <property type="entry name" value="Ald_Oxase/Xan_DH_a/b_sf"/>
</dbReference>
<dbReference type="PANTHER" id="PTHR11908">
    <property type="entry name" value="XANTHINE DEHYDROGENASE"/>
    <property type="match status" value="1"/>
</dbReference>
<name>A0A3M4Y8S4_9PSED</name>
<protein>
    <submittedName>
        <fullName evidence="3">Aldehyde oxidase</fullName>
    </submittedName>
</protein>
<dbReference type="Pfam" id="PF01315">
    <property type="entry name" value="Ald_Xan_dh_C"/>
    <property type="match status" value="1"/>
</dbReference>
<comment type="caution">
    <text evidence="3">The sequence shown here is derived from an EMBL/GenBank/DDBJ whole genome shotgun (WGS) entry which is preliminary data.</text>
</comment>
<gene>
    <name evidence="3" type="ORF">ALP78_04737</name>
</gene>
<feature type="compositionally biased region" description="Basic and acidic residues" evidence="1">
    <location>
        <begin position="94"/>
        <end position="103"/>
    </location>
</feature>
<dbReference type="PANTHER" id="PTHR11908:SF153">
    <property type="entry name" value="DEHYDROGENASE"/>
    <property type="match status" value="1"/>
</dbReference>
<dbReference type="Pfam" id="PF02738">
    <property type="entry name" value="MoCoBD_1"/>
    <property type="match status" value="1"/>
</dbReference>
<dbReference type="InterPro" id="IPR037165">
    <property type="entry name" value="AldOxase/xan_DH_Mopterin-bd_sf"/>
</dbReference>
<sequence length="843" mass="92030">MCQPQRLSEDPRPCVLRVCPDIGGCRHRSGRRRDSRRASGIGRCRAQAVARQGRRSTVGRQAGHPRELRRCRRRHAGRCPASGAQRFQSQTGPPRDHPCPERCRNRRERPMNQPFSPMGKPVDRVDGRLKVTGGARYAGEYPEEGLLYGSVVSSTIANGRVASIDTSEALKVPGVLAVIDHTNRPWLASYDENYEDADSADGSPFRPFYNDNVMYSGQPLALVVADTLELARHAGSLVRIEYEQQEHQTDLQAMLDTAYKAPAELPPPRGNFEGELASSALSVDVTYSTPSEYHNPMEPHASTVLYQADGSLQIHDKTQGTQNCQDYLHKVFGLEKDKIRVLAAFVGGAFGSGLRPQYQLPLAVMAALHLKRSVRLTLTRQQMFTFGYRPRTVQRLRLGAAANGRLLAVGHEAIGQTSRFEDFSEHVVEWSGMLYHCDNVQLTYKLVPLDVFTPLDMRAPGAALGMIGLECAMDELAYALAIDPVRLRLTNYAERNGNEDKPYSSKELRECYAQGAERFGWSSRNPEPRSMRQGRQLVGWGMAGGVWEAMQMKASAKARLQADGKLVVSSATTDIGTGTYTVMTQIAAESSGIEVDNVSFLLGDSSLPTAPLQGGSFTVSSVGTAVQQACQALQRQVLEVAKGLHPQFASVTPDEVRFEAGKLYVGDQALSMAELAASQAHGVIEVQVDAEPDKKREAYAAATHSAVFVEVLVDEDLGTIKVNRVVSAVAAGRVVNPKMARSQILGGVVWGMGMALQEEAMLDHDLGRPMNHSLAEYHIPVNADIGDIDVLFVEEHDDIVNALGSKGVGEIGIVGVPAAIANAIYHATGKRIREFPITLDKLL</sequence>
<accession>A0A3M4Y8S4</accession>
<dbReference type="InterPro" id="IPR016208">
    <property type="entry name" value="Ald_Oxase/xanthine_DH-like"/>
</dbReference>
<dbReference type="AlphaFoldDB" id="A0A3M4Y8S4"/>
<dbReference type="GO" id="GO:0016491">
    <property type="term" value="F:oxidoreductase activity"/>
    <property type="evidence" value="ECO:0007669"/>
    <property type="project" value="InterPro"/>
</dbReference>
<dbReference type="Gene3D" id="3.90.1170.50">
    <property type="entry name" value="Aldehyde oxidase/xanthine dehydrogenase, a/b hammerhead"/>
    <property type="match status" value="1"/>
</dbReference>
<feature type="domain" description="Aldehyde oxidase/xanthine dehydrogenase a/b hammerhead" evidence="2">
    <location>
        <begin position="132"/>
        <end position="246"/>
    </location>
</feature>
<dbReference type="SMART" id="SM01008">
    <property type="entry name" value="Ald_Xan_dh_C"/>
    <property type="match status" value="1"/>
</dbReference>
<dbReference type="SUPFAM" id="SSF56003">
    <property type="entry name" value="Molybdenum cofactor-binding domain"/>
    <property type="match status" value="1"/>
</dbReference>
<evidence type="ECO:0000256" key="1">
    <source>
        <dbReference type="SAM" id="MobiDB-lite"/>
    </source>
</evidence>
<feature type="region of interest" description="Disordered" evidence="1">
    <location>
        <begin position="79"/>
        <end position="126"/>
    </location>
</feature>
<dbReference type="Proteomes" id="UP000268004">
    <property type="component" value="Unassembled WGS sequence"/>
</dbReference>
<dbReference type="SUPFAM" id="SSF54665">
    <property type="entry name" value="CO dehydrogenase molybdoprotein N-domain-like"/>
    <property type="match status" value="1"/>
</dbReference>
<dbReference type="EMBL" id="RBSD01000125">
    <property type="protein sequence ID" value="RMR85124.1"/>
    <property type="molecule type" value="Genomic_DNA"/>
</dbReference>
<evidence type="ECO:0000313" key="3">
    <source>
        <dbReference type="EMBL" id="RMR85124.1"/>
    </source>
</evidence>
<evidence type="ECO:0000259" key="2">
    <source>
        <dbReference type="SMART" id="SM01008"/>
    </source>
</evidence>
<organism evidence="3 4">
    <name type="scientific">Pseudomonas coronafaciens pv. striafaciens</name>
    <dbReference type="NCBI Taxonomy" id="235276"/>
    <lineage>
        <taxon>Bacteria</taxon>
        <taxon>Pseudomonadati</taxon>
        <taxon>Pseudomonadota</taxon>
        <taxon>Gammaproteobacteria</taxon>
        <taxon>Pseudomonadales</taxon>
        <taxon>Pseudomonadaceae</taxon>
        <taxon>Pseudomonas</taxon>
        <taxon>Pseudomonas coronafaciens</taxon>
    </lineage>
</organism>
<dbReference type="GO" id="GO:0005506">
    <property type="term" value="F:iron ion binding"/>
    <property type="evidence" value="ECO:0007669"/>
    <property type="project" value="InterPro"/>
</dbReference>